<evidence type="ECO:0000313" key="3">
    <source>
        <dbReference type="EMBL" id="ABK52537.1"/>
    </source>
</evidence>
<accession>A0LSX7</accession>
<dbReference type="eggNOG" id="COG0799">
    <property type="taxonomic scope" value="Bacteria"/>
</dbReference>
<dbReference type="HAMAP" id="MF_01477">
    <property type="entry name" value="Iojap_RsfS"/>
    <property type="match status" value="1"/>
</dbReference>
<keyword evidence="2" id="KW-0963">Cytoplasm</keyword>
<dbReference type="FunCoup" id="A0LSX7">
    <property type="interactions" value="66"/>
</dbReference>
<proteinExistence type="inferred from homology"/>
<dbReference type="FunFam" id="3.30.460.10:FF:000008">
    <property type="entry name" value="Ribosomal silencing factor RsfS"/>
    <property type="match status" value="1"/>
</dbReference>
<dbReference type="PANTHER" id="PTHR21043:SF0">
    <property type="entry name" value="MITOCHONDRIAL ASSEMBLY OF RIBOSOMAL LARGE SUBUNIT PROTEIN 1"/>
    <property type="match status" value="1"/>
</dbReference>
<dbReference type="InterPro" id="IPR043519">
    <property type="entry name" value="NT_sf"/>
</dbReference>
<comment type="similarity">
    <text evidence="1 2">Belongs to the Iojap/RsfS family.</text>
</comment>
<dbReference type="KEGG" id="ace:Acel_0764"/>
<comment type="function">
    <text evidence="2">Functions as a ribosomal silencing factor. Interacts with ribosomal protein uL14 (rplN), blocking formation of intersubunit bridge B8. Prevents association of the 30S and 50S ribosomal subunits and the formation of functional ribosomes, thus repressing translation.</text>
</comment>
<dbReference type="STRING" id="351607.Acel_0764"/>
<dbReference type="InParanoid" id="A0LSX7"/>
<reference evidence="3 4" key="1">
    <citation type="journal article" date="2009" name="Genome Res.">
        <title>Complete genome of the cellulolytic thermophile Acidothermus cellulolyticus 11B provides insights into its ecophysiological and evolutionary adaptations.</title>
        <authorList>
            <person name="Barabote R.D."/>
            <person name="Xie G."/>
            <person name="Leu D.H."/>
            <person name="Normand P."/>
            <person name="Necsulea A."/>
            <person name="Daubin V."/>
            <person name="Medigue C."/>
            <person name="Adney W.S."/>
            <person name="Xu X.C."/>
            <person name="Lapidus A."/>
            <person name="Parales R.E."/>
            <person name="Detter C."/>
            <person name="Pujic P."/>
            <person name="Bruce D."/>
            <person name="Lavire C."/>
            <person name="Challacombe J.F."/>
            <person name="Brettin T.S."/>
            <person name="Berry A.M."/>
        </authorList>
    </citation>
    <scope>NUCLEOTIDE SEQUENCE [LARGE SCALE GENOMIC DNA]</scope>
    <source>
        <strain evidence="4">ATCC 43068 / DSM 8971 / 11B</strain>
    </source>
</reference>
<dbReference type="OrthoDB" id="9793681at2"/>
<dbReference type="GO" id="GO:0090071">
    <property type="term" value="P:negative regulation of ribosome biogenesis"/>
    <property type="evidence" value="ECO:0007669"/>
    <property type="project" value="UniProtKB-UniRule"/>
</dbReference>
<dbReference type="AlphaFoldDB" id="A0LSX7"/>
<keyword evidence="4" id="KW-1185">Reference proteome</keyword>
<dbReference type="NCBIfam" id="TIGR00090">
    <property type="entry name" value="rsfS_iojap_ybeB"/>
    <property type="match status" value="1"/>
</dbReference>
<dbReference type="Pfam" id="PF02410">
    <property type="entry name" value="RsfS"/>
    <property type="match status" value="1"/>
</dbReference>
<dbReference type="Gene3D" id="3.30.460.10">
    <property type="entry name" value="Beta Polymerase, domain 2"/>
    <property type="match status" value="1"/>
</dbReference>
<evidence type="ECO:0000313" key="4">
    <source>
        <dbReference type="Proteomes" id="UP000008221"/>
    </source>
</evidence>
<evidence type="ECO:0000256" key="2">
    <source>
        <dbReference type="HAMAP-Rule" id="MF_01477"/>
    </source>
</evidence>
<dbReference type="EMBL" id="CP000481">
    <property type="protein sequence ID" value="ABK52537.1"/>
    <property type="molecule type" value="Genomic_DNA"/>
</dbReference>
<dbReference type="GO" id="GO:0005737">
    <property type="term" value="C:cytoplasm"/>
    <property type="evidence" value="ECO:0007669"/>
    <property type="project" value="UniProtKB-SubCell"/>
</dbReference>
<dbReference type="GO" id="GO:0043023">
    <property type="term" value="F:ribosomal large subunit binding"/>
    <property type="evidence" value="ECO:0007669"/>
    <property type="project" value="TreeGrafter"/>
</dbReference>
<gene>
    <name evidence="2" type="primary">rsfS</name>
    <name evidence="3" type="ordered locus">Acel_0764</name>
</gene>
<comment type="subcellular location">
    <subcellularLocation>
        <location evidence="2">Cytoplasm</location>
    </subcellularLocation>
</comment>
<sequence>MTASPRAVELAVAAAEAAAEKLARDIVAFDVSDRLPITDAFVLASASNDRQVRAVVDAIEERLQKFHRAKPLHREGEAECRWVLLDYLDVVVHVQHVEDRLYYGLERLWKDCPTLPLPAAVTGADSAAVGAS</sequence>
<dbReference type="InterPro" id="IPR004394">
    <property type="entry name" value="Iojap/RsfS/C7orf30"/>
</dbReference>
<dbReference type="HOGENOM" id="CLU_092688_2_0_11"/>
<dbReference type="RefSeq" id="WP_011719600.1">
    <property type="nucleotide sequence ID" value="NC_008578.1"/>
</dbReference>
<organism evidence="3 4">
    <name type="scientific">Acidothermus cellulolyticus (strain ATCC 43068 / DSM 8971 / 11B)</name>
    <dbReference type="NCBI Taxonomy" id="351607"/>
    <lineage>
        <taxon>Bacteria</taxon>
        <taxon>Bacillati</taxon>
        <taxon>Actinomycetota</taxon>
        <taxon>Actinomycetes</taxon>
        <taxon>Acidothermales</taxon>
        <taxon>Acidothermaceae</taxon>
        <taxon>Acidothermus</taxon>
    </lineage>
</organism>
<dbReference type="SUPFAM" id="SSF81301">
    <property type="entry name" value="Nucleotidyltransferase"/>
    <property type="match status" value="1"/>
</dbReference>
<keyword evidence="2" id="KW-0678">Repressor</keyword>
<dbReference type="GO" id="GO:0042256">
    <property type="term" value="P:cytosolic ribosome assembly"/>
    <property type="evidence" value="ECO:0007669"/>
    <property type="project" value="UniProtKB-UniRule"/>
</dbReference>
<name>A0LSX7_ACIC1</name>
<protein>
    <recommendedName>
        <fullName evidence="2">Ribosomal silencing factor RsfS</fullName>
    </recommendedName>
</protein>
<dbReference type="GO" id="GO:0017148">
    <property type="term" value="P:negative regulation of translation"/>
    <property type="evidence" value="ECO:0007669"/>
    <property type="project" value="UniProtKB-UniRule"/>
</dbReference>
<comment type="subunit">
    <text evidence="2">Interacts with ribosomal protein uL14 (rplN).</text>
</comment>
<keyword evidence="2" id="KW-0810">Translation regulation</keyword>
<evidence type="ECO:0000256" key="1">
    <source>
        <dbReference type="ARBA" id="ARBA00010574"/>
    </source>
</evidence>
<dbReference type="Proteomes" id="UP000008221">
    <property type="component" value="Chromosome"/>
</dbReference>
<dbReference type="PANTHER" id="PTHR21043">
    <property type="entry name" value="IOJAP SUPERFAMILY ORTHOLOG"/>
    <property type="match status" value="1"/>
</dbReference>